<keyword evidence="6" id="KW-1185">Reference proteome</keyword>
<evidence type="ECO:0000259" key="4">
    <source>
        <dbReference type="PROSITE" id="PS51078"/>
    </source>
</evidence>
<evidence type="ECO:0000256" key="1">
    <source>
        <dbReference type="ARBA" id="ARBA00023015"/>
    </source>
</evidence>
<dbReference type="SUPFAM" id="SSF55781">
    <property type="entry name" value="GAF domain-like"/>
    <property type="match status" value="1"/>
</dbReference>
<dbReference type="InterPro" id="IPR014757">
    <property type="entry name" value="Tscrpt_reg_IclR_C"/>
</dbReference>
<dbReference type="GO" id="GO:0045892">
    <property type="term" value="P:negative regulation of DNA-templated transcription"/>
    <property type="evidence" value="ECO:0007669"/>
    <property type="project" value="TreeGrafter"/>
</dbReference>
<dbReference type="InterPro" id="IPR005471">
    <property type="entry name" value="Tscrpt_reg_IclR_N"/>
</dbReference>
<dbReference type="SUPFAM" id="SSF46785">
    <property type="entry name" value="Winged helix' DNA-binding domain"/>
    <property type="match status" value="1"/>
</dbReference>
<keyword evidence="3" id="KW-0804">Transcription</keyword>
<dbReference type="InterPro" id="IPR050707">
    <property type="entry name" value="HTH_MetabolicPath_Reg"/>
</dbReference>
<organism evidence="5 6">
    <name type="scientific">Halarchaeum nitratireducens</name>
    <dbReference type="NCBI Taxonomy" id="489913"/>
    <lineage>
        <taxon>Archaea</taxon>
        <taxon>Methanobacteriati</taxon>
        <taxon>Methanobacteriota</taxon>
        <taxon>Stenosarchaea group</taxon>
        <taxon>Halobacteria</taxon>
        <taxon>Halobacteriales</taxon>
        <taxon>Halobacteriaceae</taxon>
    </lineage>
</organism>
<dbReference type="InterPro" id="IPR036388">
    <property type="entry name" value="WH-like_DNA-bd_sf"/>
</dbReference>
<keyword evidence="2" id="KW-0238">DNA-binding</keyword>
<evidence type="ECO:0000313" key="5">
    <source>
        <dbReference type="EMBL" id="GGN24661.1"/>
    </source>
</evidence>
<dbReference type="GO" id="GO:0003677">
    <property type="term" value="F:DNA binding"/>
    <property type="evidence" value="ECO:0007669"/>
    <property type="project" value="UniProtKB-KW"/>
</dbReference>
<comment type="caution">
    <text evidence="5">The sequence shown here is derived from an EMBL/GenBank/DDBJ whole genome shotgun (WGS) entry which is preliminary data.</text>
</comment>
<evidence type="ECO:0000313" key="6">
    <source>
        <dbReference type="Proteomes" id="UP000608850"/>
    </source>
</evidence>
<evidence type="ECO:0000256" key="2">
    <source>
        <dbReference type="ARBA" id="ARBA00023125"/>
    </source>
</evidence>
<dbReference type="PROSITE" id="PS51078">
    <property type="entry name" value="ICLR_ED"/>
    <property type="match status" value="1"/>
</dbReference>
<dbReference type="Pfam" id="PF09339">
    <property type="entry name" value="HTH_IclR"/>
    <property type="match status" value="1"/>
</dbReference>
<dbReference type="EMBL" id="BMOQ01000008">
    <property type="protein sequence ID" value="GGN24661.1"/>
    <property type="molecule type" value="Genomic_DNA"/>
</dbReference>
<dbReference type="AlphaFoldDB" id="A0A830GDM8"/>
<feature type="domain" description="IclR-ED" evidence="4">
    <location>
        <begin position="68"/>
        <end position="252"/>
    </location>
</feature>
<protein>
    <submittedName>
        <fullName evidence="5">IclR family transcriptional regulator</fullName>
    </submittedName>
</protein>
<dbReference type="PANTHER" id="PTHR30136:SF35">
    <property type="entry name" value="HTH-TYPE TRANSCRIPTIONAL REGULATOR RV1719"/>
    <property type="match status" value="1"/>
</dbReference>
<evidence type="ECO:0000256" key="3">
    <source>
        <dbReference type="ARBA" id="ARBA00023163"/>
    </source>
</evidence>
<reference evidence="5 6" key="1">
    <citation type="journal article" date="2019" name="Int. J. Syst. Evol. Microbiol.">
        <title>The Global Catalogue of Microorganisms (GCM) 10K type strain sequencing project: providing services to taxonomists for standard genome sequencing and annotation.</title>
        <authorList>
            <consortium name="The Broad Institute Genomics Platform"/>
            <consortium name="The Broad Institute Genome Sequencing Center for Infectious Disease"/>
            <person name="Wu L."/>
            <person name="Ma J."/>
        </authorList>
    </citation>
    <scope>NUCLEOTIDE SEQUENCE [LARGE SCALE GENOMIC DNA]</scope>
    <source>
        <strain evidence="5 6">JCM 16331</strain>
    </source>
</reference>
<dbReference type="InterPro" id="IPR036390">
    <property type="entry name" value="WH_DNA-bd_sf"/>
</dbReference>
<proteinExistence type="predicted"/>
<dbReference type="Gene3D" id="3.30.450.40">
    <property type="match status" value="1"/>
</dbReference>
<keyword evidence="1" id="KW-0805">Transcription regulation</keyword>
<dbReference type="SMART" id="SM00346">
    <property type="entry name" value="HTH_ICLR"/>
    <property type="match status" value="1"/>
</dbReference>
<gene>
    <name evidence="5" type="ORF">GCM10009021_28080</name>
</gene>
<dbReference type="OrthoDB" id="14763at2157"/>
<dbReference type="Proteomes" id="UP000608850">
    <property type="component" value="Unassembled WGS sequence"/>
</dbReference>
<dbReference type="InterPro" id="IPR029016">
    <property type="entry name" value="GAF-like_dom_sf"/>
</dbReference>
<dbReference type="Gene3D" id="1.10.10.10">
    <property type="entry name" value="Winged helix-like DNA-binding domain superfamily/Winged helix DNA-binding domain"/>
    <property type="match status" value="1"/>
</dbReference>
<accession>A0A830GDM8</accession>
<sequence length="253" mass="27959">MSSEELRVKSAGTMFDVVDAIKELDEPTVTNIAEHIGVPKSTAHDHLTTLTDLDLAVADADGYRIGARFLEYGGYARENMPVFRVARPVVKRLATETGEHANLGMEEHGLAVFLYKSKGEDAVTIDTHSGMRVPVHTTAMGKAILAHHSREYVEAIVGEHGLPRINENTITDRETLYEEFERIRERGYATDDGERVDGMRCVAAPIFDENDDVLAAVSVSGPASRMHDDRLKNDLPQRVKSAANVIEVNLKYS</sequence>
<name>A0A830GDM8_9EURY</name>
<dbReference type="GO" id="GO:0003700">
    <property type="term" value="F:DNA-binding transcription factor activity"/>
    <property type="evidence" value="ECO:0007669"/>
    <property type="project" value="TreeGrafter"/>
</dbReference>
<dbReference type="RefSeq" id="WP_188879786.1">
    <property type="nucleotide sequence ID" value="NZ_BMOQ01000008.1"/>
</dbReference>
<dbReference type="PANTHER" id="PTHR30136">
    <property type="entry name" value="HELIX-TURN-HELIX TRANSCRIPTIONAL REGULATOR, ICLR FAMILY"/>
    <property type="match status" value="1"/>
</dbReference>
<dbReference type="Pfam" id="PF01614">
    <property type="entry name" value="IclR_C"/>
    <property type="match status" value="1"/>
</dbReference>